<sequence>MAKDVWNQKCNFWGSIRDENGGWISEYNRYLGKCSIFDIKLWGVLEGLKLSQSRGHDKIIIQSDSLEVVKAIQGNISTTSNLAFVR</sequence>
<dbReference type="Proteomes" id="UP001358586">
    <property type="component" value="Chromosome 5"/>
</dbReference>
<dbReference type="CDD" id="cd06222">
    <property type="entry name" value="RNase_H_like"/>
    <property type="match status" value="1"/>
</dbReference>
<evidence type="ECO:0000259" key="1">
    <source>
        <dbReference type="Pfam" id="PF13456"/>
    </source>
</evidence>
<name>A0ABR0Q215_GOSAR</name>
<dbReference type="PANTHER" id="PTHR47723:SF19">
    <property type="entry name" value="POLYNUCLEOTIDYL TRANSFERASE, RIBONUCLEASE H-LIKE SUPERFAMILY PROTEIN"/>
    <property type="match status" value="1"/>
</dbReference>
<dbReference type="PANTHER" id="PTHR47723">
    <property type="entry name" value="OS05G0353850 PROTEIN"/>
    <property type="match status" value="1"/>
</dbReference>
<dbReference type="InterPro" id="IPR044730">
    <property type="entry name" value="RNase_H-like_dom_plant"/>
</dbReference>
<comment type="caution">
    <text evidence="2">The sequence shown here is derived from an EMBL/GenBank/DDBJ whole genome shotgun (WGS) entry which is preliminary data.</text>
</comment>
<dbReference type="Gene3D" id="3.30.420.10">
    <property type="entry name" value="Ribonuclease H-like superfamily/Ribonuclease H"/>
    <property type="match status" value="1"/>
</dbReference>
<keyword evidence="3" id="KW-1185">Reference proteome</keyword>
<feature type="domain" description="RNase H type-1" evidence="1">
    <location>
        <begin position="14"/>
        <end position="82"/>
    </location>
</feature>
<gene>
    <name evidence="2" type="ORF">PVK06_016853</name>
</gene>
<dbReference type="SUPFAM" id="SSF53098">
    <property type="entry name" value="Ribonuclease H-like"/>
    <property type="match status" value="1"/>
</dbReference>
<proteinExistence type="predicted"/>
<dbReference type="Pfam" id="PF13456">
    <property type="entry name" value="RVT_3"/>
    <property type="match status" value="1"/>
</dbReference>
<dbReference type="InterPro" id="IPR036397">
    <property type="entry name" value="RNaseH_sf"/>
</dbReference>
<dbReference type="InterPro" id="IPR002156">
    <property type="entry name" value="RNaseH_domain"/>
</dbReference>
<dbReference type="InterPro" id="IPR012337">
    <property type="entry name" value="RNaseH-like_sf"/>
</dbReference>
<dbReference type="InterPro" id="IPR053151">
    <property type="entry name" value="RNase_H-like"/>
</dbReference>
<accession>A0ABR0Q215</accession>
<evidence type="ECO:0000313" key="2">
    <source>
        <dbReference type="EMBL" id="KAK5833043.1"/>
    </source>
</evidence>
<organism evidence="2 3">
    <name type="scientific">Gossypium arboreum</name>
    <name type="common">Tree cotton</name>
    <name type="synonym">Gossypium nanking</name>
    <dbReference type="NCBI Taxonomy" id="29729"/>
    <lineage>
        <taxon>Eukaryota</taxon>
        <taxon>Viridiplantae</taxon>
        <taxon>Streptophyta</taxon>
        <taxon>Embryophyta</taxon>
        <taxon>Tracheophyta</taxon>
        <taxon>Spermatophyta</taxon>
        <taxon>Magnoliopsida</taxon>
        <taxon>eudicotyledons</taxon>
        <taxon>Gunneridae</taxon>
        <taxon>Pentapetalae</taxon>
        <taxon>rosids</taxon>
        <taxon>malvids</taxon>
        <taxon>Malvales</taxon>
        <taxon>Malvaceae</taxon>
        <taxon>Malvoideae</taxon>
        <taxon>Gossypium</taxon>
    </lineage>
</organism>
<protein>
    <recommendedName>
        <fullName evidence="1">RNase H type-1 domain-containing protein</fullName>
    </recommendedName>
</protein>
<dbReference type="EMBL" id="JARKNE010000005">
    <property type="protein sequence ID" value="KAK5833043.1"/>
    <property type="molecule type" value="Genomic_DNA"/>
</dbReference>
<reference evidence="2 3" key="1">
    <citation type="submission" date="2023-03" db="EMBL/GenBank/DDBJ databases">
        <title>WGS of Gossypium arboreum.</title>
        <authorList>
            <person name="Yu D."/>
        </authorList>
    </citation>
    <scope>NUCLEOTIDE SEQUENCE [LARGE SCALE GENOMIC DNA]</scope>
    <source>
        <tissue evidence="2">Leaf</tissue>
    </source>
</reference>
<evidence type="ECO:0000313" key="3">
    <source>
        <dbReference type="Proteomes" id="UP001358586"/>
    </source>
</evidence>